<accession>A0A7H2BIC6</accession>
<dbReference type="InterPro" id="IPR029001">
    <property type="entry name" value="ITPase-like_fam"/>
</dbReference>
<dbReference type="EMBL" id="CP061538">
    <property type="protein sequence ID" value="QNV39422.1"/>
    <property type="molecule type" value="Genomic_DNA"/>
</dbReference>
<keyword evidence="3" id="KW-0546">Nucleotide metabolism</keyword>
<dbReference type="GO" id="GO:0047429">
    <property type="term" value="F:nucleoside triphosphate diphosphatase activity"/>
    <property type="evidence" value="ECO:0007669"/>
    <property type="project" value="UniProtKB-EC"/>
</dbReference>
<evidence type="ECO:0000256" key="1">
    <source>
        <dbReference type="ARBA" id="ARBA00001968"/>
    </source>
</evidence>
<evidence type="ECO:0000256" key="3">
    <source>
        <dbReference type="HAMAP-Rule" id="MF_00528"/>
    </source>
</evidence>
<feature type="active site" description="Proton acceptor" evidence="3">
    <location>
        <position position="93"/>
    </location>
</feature>
<dbReference type="RefSeq" id="WP_190616933.1">
    <property type="nucleotide sequence ID" value="NZ_CP061538.1"/>
</dbReference>
<comment type="function">
    <text evidence="3">Nucleoside triphosphate pyrophosphatase. May have a dual role in cell division arrest and in preventing the incorporation of modified nucleotides into cellular nucleic acids.</text>
</comment>
<comment type="cofactor">
    <cofactor evidence="1 3">
        <name>a divalent metal cation</name>
        <dbReference type="ChEBI" id="CHEBI:60240"/>
    </cofactor>
</comment>
<protein>
    <recommendedName>
        <fullName evidence="3">Nucleoside triphosphate pyrophosphatase</fullName>
        <ecNumber evidence="3">3.6.1.9</ecNumber>
    </recommendedName>
    <alternativeName>
        <fullName evidence="3">Nucleotide pyrophosphatase</fullName>
        <shortName evidence="3">Nucleotide PPase</shortName>
    </alternativeName>
</protein>
<dbReference type="CDD" id="cd00555">
    <property type="entry name" value="Maf"/>
    <property type="match status" value="1"/>
</dbReference>
<keyword evidence="3" id="KW-0963">Cytoplasm</keyword>
<comment type="catalytic activity">
    <reaction evidence="3">
        <text>a 2'-deoxyribonucleoside 5'-triphosphate + H2O = a 2'-deoxyribonucleoside 5'-phosphate + diphosphate + H(+)</text>
        <dbReference type="Rhea" id="RHEA:44644"/>
        <dbReference type="ChEBI" id="CHEBI:15377"/>
        <dbReference type="ChEBI" id="CHEBI:15378"/>
        <dbReference type="ChEBI" id="CHEBI:33019"/>
        <dbReference type="ChEBI" id="CHEBI:61560"/>
        <dbReference type="ChEBI" id="CHEBI:65317"/>
        <dbReference type="EC" id="3.6.1.9"/>
    </reaction>
</comment>
<organism evidence="4 5">
    <name type="scientific">Rothia amarae</name>
    <dbReference type="NCBI Taxonomy" id="169480"/>
    <lineage>
        <taxon>Bacteria</taxon>
        <taxon>Bacillati</taxon>
        <taxon>Actinomycetota</taxon>
        <taxon>Actinomycetes</taxon>
        <taxon>Micrococcales</taxon>
        <taxon>Micrococcaceae</taxon>
        <taxon>Rothia</taxon>
    </lineage>
</organism>
<evidence type="ECO:0000313" key="4">
    <source>
        <dbReference type="EMBL" id="QNV39422.1"/>
    </source>
</evidence>
<dbReference type="InterPro" id="IPR003697">
    <property type="entry name" value="Maf-like"/>
</dbReference>
<comment type="similarity">
    <text evidence="3">Belongs to the Maf family.</text>
</comment>
<evidence type="ECO:0000256" key="2">
    <source>
        <dbReference type="ARBA" id="ARBA00022801"/>
    </source>
</evidence>
<dbReference type="GO" id="GO:0009117">
    <property type="term" value="P:nucleotide metabolic process"/>
    <property type="evidence" value="ECO:0007669"/>
    <property type="project" value="UniProtKB-KW"/>
</dbReference>
<sequence length="225" mass="24450">MLTENTVQPETRLILASSSPARKKLLEDSGVEFTVIVSEVDEEQALQQAQEHAYASGLGEITPAQTALLLAKAKAQAVAQLPESEGALVLGCDSVFEMNGQAFGKPHTAEKALERIRQMSGNEGVLHTGHWLVDNRTGSRAPEASKLRSAVVRFEEMSEAEMIAYVGTEEPLWVAGSFTIDGFGAAFIREIEGEFHTVVGLSVNALRSMLKEMNLSITEFWKKSA</sequence>
<comment type="catalytic activity">
    <reaction evidence="3">
        <text>a ribonucleoside 5'-triphosphate + H2O = a ribonucleoside 5'-phosphate + diphosphate + H(+)</text>
        <dbReference type="Rhea" id="RHEA:23996"/>
        <dbReference type="ChEBI" id="CHEBI:15377"/>
        <dbReference type="ChEBI" id="CHEBI:15378"/>
        <dbReference type="ChEBI" id="CHEBI:33019"/>
        <dbReference type="ChEBI" id="CHEBI:58043"/>
        <dbReference type="ChEBI" id="CHEBI:61557"/>
        <dbReference type="EC" id="3.6.1.9"/>
    </reaction>
</comment>
<dbReference type="Gene3D" id="3.90.950.10">
    <property type="match status" value="1"/>
</dbReference>
<dbReference type="PANTHER" id="PTHR43213:SF5">
    <property type="entry name" value="BIFUNCTIONAL DTTP_UTP PYROPHOSPHATASE_METHYLTRANSFERASE PROTEIN-RELATED"/>
    <property type="match status" value="1"/>
</dbReference>
<evidence type="ECO:0000313" key="5">
    <source>
        <dbReference type="Proteomes" id="UP000516421"/>
    </source>
</evidence>
<dbReference type="PIRSF" id="PIRSF006305">
    <property type="entry name" value="Maf"/>
    <property type="match status" value="1"/>
</dbReference>
<dbReference type="SUPFAM" id="SSF52972">
    <property type="entry name" value="ITPase-like"/>
    <property type="match status" value="1"/>
</dbReference>
<reference evidence="4 5" key="1">
    <citation type="submission" date="2020-09" db="EMBL/GenBank/DDBJ databases">
        <title>Investigation of environmental microbe.</title>
        <authorList>
            <person name="Ou Y."/>
            <person name="Kang Q."/>
        </authorList>
    </citation>
    <scope>NUCLEOTIDE SEQUENCE [LARGE SCALE GENOMIC DNA]</scope>
    <source>
        <strain evidence="4 5">KJZ-9</strain>
    </source>
</reference>
<dbReference type="GO" id="GO:0005737">
    <property type="term" value="C:cytoplasm"/>
    <property type="evidence" value="ECO:0007669"/>
    <property type="project" value="UniProtKB-SubCell"/>
</dbReference>
<proteinExistence type="inferred from homology"/>
<dbReference type="KEGG" id="rama:IDM48_08515"/>
<gene>
    <name evidence="4" type="primary">maf</name>
    <name evidence="4" type="ORF">IDM48_08515</name>
</gene>
<comment type="subcellular location">
    <subcellularLocation>
        <location evidence="3">Cytoplasm</location>
    </subcellularLocation>
</comment>
<keyword evidence="5" id="KW-1185">Reference proteome</keyword>
<name>A0A7H2BIC6_9MICC</name>
<dbReference type="PANTHER" id="PTHR43213">
    <property type="entry name" value="BIFUNCTIONAL DTTP/UTP PYROPHOSPHATASE/METHYLTRANSFERASE PROTEIN-RELATED"/>
    <property type="match status" value="1"/>
</dbReference>
<dbReference type="HAMAP" id="MF_00528">
    <property type="entry name" value="Maf"/>
    <property type="match status" value="1"/>
</dbReference>
<dbReference type="Pfam" id="PF02545">
    <property type="entry name" value="Maf"/>
    <property type="match status" value="1"/>
</dbReference>
<comment type="caution">
    <text evidence="3">Lacks conserved residue(s) required for the propagation of feature annotation.</text>
</comment>
<dbReference type="EC" id="3.6.1.9" evidence="3"/>
<dbReference type="NCBIfam" id="TIGR00172">
    <property type="entry name" value="maf"/>
    <property type="match status" value="1"/>
</dbReference>
<keyword evidence="2 3" id="KW-0378">Hydrolase</keyword>
<dbReference type="Proteomes" id="UP000516421">
    <property type="component" value="Chromosome"/>
</dbReference>
<dbReference type="AlphaFoldDB" id="A0A7H2BIC6"/>